<evidence type="ECO:0000313" key="1">
    <source>
        <dbReference type="EMBL" id="KAJ9058445.1"/>
    </source>
</evidence>
<comment type="caution">
    <text evidence="1">The sequence shown here is derived from an EMBL/GenBank/DDBJ whole genome shotgun (WGS) entry which is preliminary data.</text>
</comment>
<proteinExistence type="predicted"/>
<dbReference type="Proteomes" id="UP001165960">
    <property type="component" value="Unassembled WGS sequence"/>
</dbReference>
<gene>
    <name evidence="1" type="ORF">DSO57_1012243</name>
</gene>
<sequence>MQMECSVVMIPKGDAYITHTPGCTGKACRRECRRDNSKEMRQSTPARENKDKAPLILWLNGIPGQAPIFGSSGGMSPCTPLRDGGMVTNPFSWNRKAHLLFFDMVPFNYSI</sequence>
<name>A0ACC2S7Y9_9FUNG</name>
<keyword evidence="2" id="KW-1185">Reference proteome</keyword>
<dbReference type="EMBL" id="QTSX02005723">
    <property type="protein sequence ID" value="KAJ9058445.1"/>
    <property type="molecule type" value="Genomic_DNA"/>
</dbReference>
<organism evidence="1 2">
    <name type="scientific">Entomophthora muscae</name>
    <dbReference type="NCBI Taxonomy" id="34485"/>
    <lineage>
        <taxon>Eukaryota</taxon>
        <taxon>Fungi</taxon>
        <taxon>Fungi incertae sedis</taxon>
        <taxon>Zoopagomycota</taxon>
        <taxon>Entomophthoromycotina</taxon>
        <taxon>Entomophthoromycetes</taxon>
        <taxon>Entomophthorales</taxon>
        <taxon>Entomophthoraceae</taxon>
        <taxon>Entomophthora</taxon>
    </lineage>
</organism>
<accession>A0ACC2S7Y9</accession>
<reference evidence="1" key="1">
    <citation type="submission" date="2022-04" db="EMBL/GenBank/DDBJ databases">
        <title>Genome of the entomopathogenic fungus Entomophthora muscae.</title>
        <authorList>
            <person name="Elya C."/>
            <person name="Lovett B.R."/>
            <person name="Lee E."/>
            <person name="Macias A.M."/>
            <person name="Hajek A.E."/>
            <person name="De Bivort B.L."/>
            <person name="Kasson M.T."/>
            <person name="De Fine Licht H.H."/>
            <person name="Stajich J.E."/>
        </authorList>
    </citation>
    <scope>NUCLEOTIDE SEQUENCE</scope>
    <source>
        <strain evidence="1">Berkeley</strain>
    </source>
</reference>
<evidence type="ECO:0000313" key="2">
    <source>
        <dbReference type="Proteomes" id="UP001165960"/>
    </source>
</evidence>
<protein>
    <submittedName>
        <fullName evidence="1">Uncharacterized protein</fullName>
    </submittedName>
</protein>